<keyword evidence="7" id="KW-0547">Nucleotide-binding</keyword>
<feature type="domain" description="Histidine kinase" evidence="6">
    <location>
        <begin position="7"/>
        <end position="221"/>
    </location>
</feature>
<dbReference type="PRINTS" id="PR00344">
    <property type="entry name" value="BCTRLSENSOR"/>
</dbReference>
<dbReference type="SMART" id="SM00387">
    <property type="entry name" value="HATPase_c"/>
    <property type="match status" value="1"/>
</dbReference>
<comment type="catalytic activity">
    <reaction evidence="1">
        <text>ATP + protein L-histidine = ADP + protein N-phospho-L-histidine.</text>
        <dbReference type="EC" id="2.7.13.3"/>
    </reaction>
</comment>
<dbReference type="InterPro" id="IPR005467">
    <property type="entry name" value="His_kinase_dom"/>
</dbReference>
<accession>A0ABV8YF02</accession>
<protein>
    <recommendedName>
        <fullName evidence="2">histidine kinase</fullName>
        <ecNumber evidence="2">2.7.13.3</ecNumber>
    </recommendedName>
</protein>
<dbReference type="Gene3D" id="3.30.565.10">
    <property type="entry name" value="Histidine kinase-like ATPase, C-terminal domain"/>
    <property type="match status" value="1"/>
</dbReference>
<evidence type="ECO:0000313" key="7">
    <source>
        <dbReference type="EMBL" id="MFC4456718.1"/>
    </source>
</evidence>
<evidence type="ECO:0000313" key="8">
    <source>
        <dbReference type="Proteomes" id="UP001595939"/>
    </source>
</evidence>
<dbReference type="InterPro" id="IPR036097">
    <property type="entry name" value="HisK_dim/P_sf"/>
</dbReference>
<comment type="caution">
    <text evidence="7">The sequence shown here is derived from an EMBL/GenBank/DDBJ whole genome shotgun (WGS) entry which is preliminary data.</text>
</comment>
<evidence type="ECO:0000256" key="2">
    <source>
        <dbReference type="ARBA" id="ARBA00012438"/>
    </source>
</evidence>
<keyword evidence="3" id="KW-0597">Phosphoprotein</keyword>
<reference evidence="8" key="1">
    <citation type="journal article" date="2019" name="Int. J. Syst. Evol. Microbiol.">
        <title>The Global Catalogue of Microorganisms (GCM) 10K type strain sequencing project: providing services to taxonomists for standard genome sequencing and annotation.</title>
        <authorList>
            <consortium name="The Broad Institute Genomics Platform"/>
            <consortium name="The Broad Institute Genome Sequencing Center for Infectious Disease"/>
            <person name="Wu L."/>
            <person name="Ma J."/>
        </authorList>
    </citation>
    <scope>NUCLEOTIDE SEQUENCE [LARGE SCALE GENOMIC DNA]</scope>
    <source>
        <strain evidence="8">CCUG 39970</strain>
    </source>
</reference>
<dbReference type="Proteomes" id="UP001595939">
    <property type="component" value="Unassembled WGS sequence"/>
</dbReference>
<keyword evidence="5" id="KW-0418">Kinase</keyword>
<dbReference type="Pfam" id="PF00512">
    <property type="entry name" value="HisKA"/>
    <property type="match status" value="1"/>
</dbReference>
<dbReference type="GO" id="GO:0005524">
    <property type="term" value="F:ATP binding"/>
    <property type="evidence" value="ECO:0007669"/>
    <property type="project" value="UniProtKB-KW"/>
</dbReference>
<evidence type="ECO:0000256" key="1">
    <source>
        <dbReference type="ARBA" id="ARBA00000085"/>
    </source>
</evidence>
<gene>
    <name evidence="7" type="ORF">ACFO0P_23325</name>
</gene>
<name>A0ABV8YF02_9DEIO</name>
<dbReference type="InterPro" id="IPR036890">
    <property type="entry name" value="HATPase_C_sf"/>
</dbReference>
<dbReference type="PROSITE" id="PS50109">
    <property type="entry name" value="HIS_KIN"/>
    <property type="match status" value="1"/>
</dbReference>
<evidence type="ECO:0000259" key="6">
    <source>
        <dbReference type="PROSITE" id="PS50109"/>
    </source>
</evidence>
<dbReference type="InterPro" id="IPR004358">
    <property type="entry name" value="Sig_transdc_His_kin-like_C"/>
</dbReference>
<dbReference type="Gene3D" id="1.10.287.130">
    <property type="match status" value="1"/>
</dbReference>
<dbReference type="RefSeq" id="WP_380130219.1">
    <property type="nucleotide sequence ID" value="NZ_JBHSEG010000043.1"/>
</dbReference>
<dbReference type="InterPro" id="IPR003594">
    <property type="entry name" value="HATPase_dom"/>
</dbReference>
<dbReference type="Pfam" id="PF02518">
    <property type="entry name" value="HATPase_c"/>
    <property type="match status" value="1"/>
</dbReference>
<dbReference type="EC" id="2.7.13.3" evidence="2"/>
<evidence type="ECO:0000256" key="4">
    <source>
        <dbReference type="ARBA" id="ARBA00022679"/>
    </source>
</evidence>
<sequence>LERFAYVASHDLQEPLRTIASFSDLLTLRYGEALDDRGRQYLSRVTAGATRLKRLIDDLLVFSRLNAERAPLRAVPTEQPLREALSRLEAAIGSTGAEVKVGACPAVLGDGRELTQLFQNLIGNAVKFRRPGVTPEVQVDAQRDGAMWHFRVRDNGIGIPAEYQQRVFGMFERLHTREQYDGTGLGLAIVLKIVERHGGTVWLESTPDVGTTVHFTLRSTDRPQA</sequence>
<dbReference type="CDD" id="cd00082">
    <property type="entry name" value="HisKA"/>
    <property type="match status" value="1"/>
</dbReference>
<keyword evidence="7" id="KW-0067">ATP-binding</keyword>
<dbReference type="EMBL" id="JBHSEG010000043">
    <property type="protein sequence ID" value="MFC4456718.1"/>
    <property type="molecule type" value="Genomic_DNA"/>
</dbReference>
<dbReference type="SMART" id="SM00388">
    <property type="entry name" value="HisKA"/>
    <property type="match status" value="1"/>
</dbReference>
<dbReference type="PANTHER" id="PTHR43304:SF1">
    <property type="entry name" value="PAC DOMAIN-CONTAINING PROTEIN"/>
    <property type="match status" value="1"/>
</dbReference>
<evidence type="ECO:0000256" key="5">
    <source>
        <dbReference type="ARBA" id="ARBA00022777"/>
    </source>
</evidence>
<feature type="non-terminal residue" evidence="7">
    <location>
        <position position="1"/>
    </location>
</feature>
<proteinExistence type="predicted"/>
<dbReference type="SUPFAM" id="SSF55874">
    <property type="entry name" value="ATPase domain of HSP90 chaperone/DNA topoisomerase II/histidine kinase"/>
    <property type="match status" value="1"/>
</dbReference>
<evidence type="ECO:0000256" key="3">
    <source>
        <dbReference type="ARBA" id="ARBA00022553"/>
    </source>
</evidence>
<dbReference type="InterPro" id="IPR003661">
    <property type="entry name" value="HisK_dim/P_dom"/>
</dbReference>
<organism evidence="7 8">
    <name type="scientific">Deinococcus sonorensis</name>
    <dbReference type="NCBI Taxonomy" id="309891"/>
    <lineage>
        <taxon>Bacteria</taxon>
        <taxon>Thermotogati</taxon>
        <taxon>Deinococcota</taxon>
        <taxon>Deinococci</taxon>
        <taxon>Deinococcales</taxon>
        <taxon>Deinococcaceae</taxon>
        <taxon>Deinococcus</taxon>
    </lineage>
</organism>
<dbReference type="InterPro" id="IPR052162">
    <property type="entry name" value="Sensor_kinase/Photoreceptor"/>
</dbReference>
<dbReference type="PANTHER" id="PTHR43304">
    <property type="entry name" value="PHYTOCHROME-LIKE PROTEIN CPH1"/>
    <property type="match status" value="1"/>
</dbReference>
<keyword evidence="4" id="KW-0808">Transferase</keyword>
<dbReference type="SUPFAM" id="SSF47384">
    <property type="entry name" value="Homodimeric domain of signal transducing histidine kinase"/>
    <property type="match status" value="1"/>
</dbReference>
<keyword evidence="8" id="KW-1185">Reference proteome</keyword>